<comment type="caution">
    <text evidence="1">The sequence shown here is derived from an EMBL/GenBank/DDBJ whole genome shotgun (WGS) entry which is preliminary data.</text>
</comment>
<accession>D4F212</accession>
<organism evidence="1 2">
    <name type="scientific">Edwardsiella tarda ATCC 23685</name>
    <dbReference type="NCBI Taxonomy" id="500638"/>
    <lineage>
        <taxon>Bacteria</taxon>
        <taxon>Pseudomonadati</taxon>
        <taxon>Pseudomonadota</taxon>
        <taxon>Gammaproteobacteria</taxon>
        <taxon>Enterobacterales</taxon>
        <taxon>Hafniaceae</taxon>
        <taxon>Edwardsiella</taxon>
    </lineage>
</organism>
<dbReference type="AlphaFoldDB" id="D4F212"/>
<protein>
    <submittedName>
        <fullName evidence="1">Uncharacterized protein</fullName>
    </submittedName>
</protein>
<gene>
    <name evidence="1" type="ORF">EDWATA_00756</name>
</gene>
<evidence type="ECO:0000313" key="1">
    <source>
        <dbReference type="EMBL" id="EFE24125.1"/>
    </source>
</evidence>
<dbReference type="EMBL" id="ADGK01000030">
    <property type="protein sequence ID" value="EFE24125.1"/>
    <property type="molecule type" value="Genomic_DNA"/>
</dbReference>
<name>D4F212_EDWTA</name>
<dbReference type="Proteomes" id="UP000003692">
    <property type="component" value="Unassembled WGS sequence"/>
</dbReference>
<evidence type="ECO:0000313" key="2">
    <source>
        <dbReference type="Proteomes" id="UP000003692"/>
    </source>
</evidence>
<dbReference type="HOGENOM" id="CLU_3308772_0_0_6"/>
<proteinExistence type="predicted"/>
<reference evidence="1 2" key="1">
    <citation type="submission" date="2010-02" db="EMBL/GenBank/DDBJ databases">
        <authorList>
            <person name="Weinstock G."/>
            <person name="Sodergren E."/>
            <person name="Clifton S."/>
            <person name="Fulton L."/>
            <person name="Fulton B."/>
            <person name="Courtney L."/>
            <person name="Fronick C."/>
            <person name="Harrison M."/>
            <person name="Strong C."/>
            <person name="Farmer C."/>
            <person name="Delahaunty K."/>
            <person name="Markovic C."/>
            <person name="Hall O."/>
            <person name="Minx P."/>
            <person name="Tomlinson C."/>
            <person name="Mitreva M."/>
            <person name="Nelson J."/>
            <person name="Hou S."/>
            <person name="Wollam A."/>
            <person name="Pepin K.H."/>
            <person name="Johnson M."/>
            <person name="Bhonagiri V."/>
            <person name="Zhang X."/>
            <person name="Suruliraj S."/>
            <person name="Warren W."/>
            <person name="Chinwalla A."/>
            <person name="Mardis E.R."/>
            <person name="Wilson R.K."/>
        </authorList>
    </citation>
    <scope>NUCLEOTIDE SEQUENCE [LARGE SCALE GENOMIC DNA]</scope>
    <source>
        <strain evidence="1 2">ATCC 23685</strain>
    </source>
</reference>
<sequence length="39" mass="4261">MVISRITLLGWLHTGSRGANALLQVSDTQPPEPVKISHH</sequence>